<dbReference type="InterPro" id="IPR004675">
    <property type="entry name" value="AhpD_core"/>
</dbReference>
<evidence type="ECO:0000313" key="2">
    <source>
        <dbReference type="EMBL" id="MBU3067067.1"/>
    </source>
</evidence>
<protein>
    <submittedName>
        <fullName evidence="2">Carboxymuconolactone decarboxylase family protein</fullName>
    </submittedName>
</protein>
<dbReference type="Pfam" id="PF02627">
    <property type="entry name" value="CMD"/>
    <property type="match status" value="1"/>
</dbReference>
<proteinExistence type="predicted"/>
<dbReference type="Gene3D" id="1.20.1290.10">
    <property type="entry name" value="AhpD-like"/>
    <property type="match status" value="1"/>
</dbReference>
<name>A0ABS6B9T6_9NOCA</name>
<organism evidence="2 3">
    <name type="scientific">Nocardia albiluteola</name>
    <dbReference type="NCBI Taxonomy" id="2842303"/>
    <lineage>
        <taxon>Bacteria</taxon>
        <taxon>Bacillati</taxon>
        <taxon>Actinomycetota</taxon>
        <taxon>Actinomycetes</taxon>
        <taxon>Mycobacteriales</taxon>
        <taxon>Nocardiaceae</taxon>
        <taxon>Nocardia</taxon>
    </lineage>
</organism>
<reference evidence="2 3" key="1">
    <citation type="submission" date="2021-06" db="EMBL/GenBank/DDBJ databases">
        <title>Actinomycetes sequencing.</title>
        <authorList>
            <person name="Shan Q."/>
        </authorList>
    </citation>
    <scope>NUCLEOTIDE SEQUENCE [LARGE SCALE GENOMIC DNA]</scope>
    <source>
        <strain evidence="2 3">NEAU-G5</strain>
    </source>
</reference>
<dbReference type="Proteomes" id="UP000733379">
    <property type="component" value="Unassembled WGS sequence"/>
</dbReference>
<evidence type="ECO:0000259" key="1">
    <source>
        <dbReference type="Pfam" id="PF02627"/>
    </source>
</evidence>
<dbReference type="InterPro" id="IPR029032">
    <property type="entry name" value="AhpD-like"/>
</dbReference>
<keyword evidence="3" id="KW-1185">Reference proteome</keyword>
<dbReference type="SUPFAM" id="SSF69118">
    <property type="entry name" value="AhpD-like"/>
    <property type="match status" value="1"/>
</dbReference>
<dbReference type="EMBL" id="JAHKNI010000018">
    <property type="protein sequence ID" value="MBU3067067.1"/>
    <property type="molecule type" value="Genomic_DNA"/>
</dbReference>
<feature type="domain" description="Carboxymuconolactone decarboxylase-like" evidence="1">
    <location>
        <begin position="31"/>
        <end position="113"/>
    </location>
</feature>
<gene>
    <name evidence="2" type="ORF">KO481_36795</name>
</gene>
<sequence>MSSPITHASRHGAEVLRELTPQHRELRRAIPGVYQGFGELSKAAFAPGALDRKTKELIALAIGVVEGCDGCIASHGQAAARAGATRQEAAEAIGVSFLMHGGPATIHGARAYEAFCEFADALDDSGAPAQATVGAAARV</sequence>
<evidence type="ECO:0000313" key="3">
    <source>
        <dbReference type="Proteomes" id="UP000733379"/>
    </source>
</evidence>
<dbReference type="InterPro" id="IPR003779">
    <property type="entry name" value="CMD-like"/>
</dbReference>
<dbReference type="NCBIfam" id="TIGR00778">
    <property type="entry name" value="ahpD_dom"/>
    <property type="match status" value="1"/>
</dbReference>
<dbReference type="PANTHER" id="PTHR33930">
    <property type="entry name" value="ALKYL HYDROPEROXIDE REDUCTASE AHPD"/>
    <property type="match status" value="1"/>
</dbReference>
<dbReference type="PANTHER" id="PTHR33930:SF2">
    <property type="entry name" value="BLR3452 PROTEIN"/>
    <property type="match status" value="1"/>
</dbReference>
<comment type="caution">
    <text evidence="2">The sequence shown here is derived from an EMBL/GenBank/DDBJ whole genome shotgun (WGS) entry which is preliminary data.</text>
</comment>
<accession>A0ABS6B9T6</accession>